<dbReference type="EMBL" id="JACMSC010000008">
    <property type="protein sequence ID" value="KAG6510390.1"/>
    <property type="molecule type" value="Genomic_DNA"/>
</dbReference>
<gene>
    <name evidence="1" type="ORF">ZIOFF_028400</name>
</gene>
<accession>A0A8J5H672</accession>
<dbReference type="AlphaFoldDB" id="A0A8J5H672"/>
<name>A0A8J5H672_ZINOF</name>
<sequence length="66" mass="7308">MAHPPPICASYDGTAIRKELSDLRPPAATESMKALKWVRRCCQRSRCPLSGKGHLLKLNLVNADHP</sequence>
<comment type="caution">
    <text evidence="1">The sequence shown here is derived from an EMBL/GenBank/DDBJ whole genome shotgun (WGS) entry which is preliminary data.</text>
</comment>
<organism evidence="1 2">
    <name type="scientific">Zingiber officinale</name>
    <name type="common">Ginger</name>
    <name type="synonym">Amomum zingiber</name>
    <dbReference type="NCBI Taxonomy" id="94328"/>
    <lineage>
        <taxon>Eukaryota</taxon>
        <taxon>Viridiplantae</taxon>
        <taxon>Streptophyta</taxon>
        <taxon>Embryophyta</taxon>
        <taxon>Tracheophyta</taxon>
        <taxon>Spermatophyta</taxon>
        <taxon>Magnoliopsida</taxon>
        <taxon>Liliopsida</taxon>
        <taxon>Zingiberales</taxon>
        <taxon>Zingiberaceae</taxon>
        <taxon>Zingiber</taxon>
    </lineage>
</organism>
<keyword evidence="2" id="KW-1185">Reference proteome</keyword>
<reference evidence="1 2" key="1">
    <citation type="submission" date="2020-08" db="EMBL/GenBank/DDBJ databases">
        <title>Plant Genome Project.</title>
        <authorList>
            <person name="Zhang R.-G."/>
        </authorList>
    </citation>
    <scope>NUCLEOTIDE SEQUENCE [LARGE SCALE GENOMIC DNA]</scope>
    <source>
        <tissue evidence="1">Rhizome</tissue>
    </source>
</reference>
<protein>
    <submittedName>
        <fullName evidence="1">Uncharacterized protein</fullName>
    </submittedName>
</protein>
<proteinExistence type="predicted"/>
<evidence type="ECO:0000313" key="2">
    <source>
        <dbReference type="Proteomes" id="UP000734854"/>
    </source>
</evidence>
<evidence type="ECO:0000313" key="1">
    <source>
        <dbReference type="EMBL" id="KAG6510390.1"/>
    </source>
</evidence>
<dbReference type="Proteomes" id="UP000734854">
    <property type="component" value="Unassembled WGS sequence"/>
</dbReference>